<gene>
    <name evidence="1" type="ORF">MM415B07464_0003</name>
</gene>
<dbReference type="AlphaFoldDB" id="A0A6M3LTC2"/>
<evidence type="ECO:0000313" key="1">
    <source>
        <dbReference type="EMBL" id="QJA96762.1"/>
    </source>
</evidence>
<proteinExistence type="predicted"/>
<protein>
    <submittedName>
        <fullName evidence="1">Uncharacterized protein</fullName>
    </submittedName>
</protein>
<dbReference type="EMBL" id="MT143431">
    <property type="protein sequence ID" value="QJA96762.1"/>
    <property type="molecule type" value="Genomic_DNA"/>
</dbReference>
<reference evidence="1" key="1">
    <citation type="submission" date="2020-03" db="EMBL/GenBank/DDBJ databases">
        <title>The deep terrestrial virosphere.</title>
        <authorList>
            <person name="Holmfeldt K."/>
            <person name="Nilsson E."/>
            <person name="Simone D."/>
            <person name="Lopez-Fernandez M."/>
            <person name="Wu X."/>
            <person name="de Brujin I."/>
            <person name="Lundin D."/>
            <person name="Andersson A."/>
            <person name="Bertilsson S."/>
            <person name="Dopson M."/>
        </authorList>
    </citation>
    <scope>NUCLEOTIDE SEQUENCE</scope>
    <source>
        <strain evidence="1">MM415B07464</strain>
    </source>
</reference>
<organism evidence="1">
    <name type="scientific">viral metagenome</name>
    <dbReference type="NCBI Taxonomy" id="1070528"/>
    <lineage>
        <taxon>unclassified sequences</taxon>
        <taxon>metagenomes</taxon>
        <taxon>organismal metagenomes</taxon>
    </lineage>
</organism>
<sequence length="158" mass="18485">MRRRKVLEVQLEAIVKMLVFWRDASQCVLVDIDGGRCRGKLNWGHFIPRARSKYLKYDLATFVQCDAHNLIHDSRKTGGGDPIFGLWFASRFGLDALERISQVQREHIGDKYTVPELEELLAHYDELYQDRFYADLTTESLVERGFYGEIIKDAWSKR</sequence>
<accession>A0A6M3LTC2</accession>
<name>A0A6M3LTC2_9ZZZZ</name>